<organism evidence="2 3">
    <name type="scientific">Ornithinicoccus hortensis</name>
    <dbReference type="NCBI Taxonomy" id="82346"/>
    <lineage>
        <taxon>Bacteria</taxon>
        <taxon>Bacillati</taxon>
        <taxon>Actinomycetota</taxon>
        <taxon>Actinomycetes</taxon>
        <taxon>Micrococcales</taxon>
        <taxon>Intrasporangiaceae</taxon>
        <taxon>Ornithinicoccus</taxon>
    </lineage>
</organism>
<dbReference type="SUPFAM" id="SSF53335">
    <property type="entry name" value="S-adenosyl-L-methionine-dependent methyltransferases"/>
    <property type="match status" value="1"/>
</dbReference>
<accession>A0A542YQP5</accession>
<dbReference type="PANTHER" id="PTHR43667:SF2">
    <property type="entry name" value="FATTY ACID C-METHYL TRANSFERASE"/>
    <property type="match status" value="1"/>
</dbReference>
<dbReference type="EMBL" id="VFOP01000001">
    <property type="protein sequence ID" value="TQL50420.1"/>
    <property type="molecule type" value="Genomic_DNA"/>
</dbReference>
<proteinExistence type="predicted"/>
<evidence type="ECO:0000256" key="1">
    <source>
        <dbReference type="SAM" id="MobiDB-lite"/>
    </source>
</evidence>
<protein>
    <submittedName>
        <fullName evidence="2">Cyclopropane-fatty-acyl-phospholipid synthase</fullName>
    </submittedName>
</protein>
<dbReference type="AlphaFoldDB" id="A0A542YQP5"/>
<sequence>MTQDTARPTTRDLGGPAPTGTATAPSVTPTHHRTDKQGTDQRADGPWADVQRTRRAPVRGRVARALVGRAVRDLDLQLVLPDGTVLGSPGAGAPRLEISTERFFDRIGADLSIGVGEGFQAGEWAPAPGSDLADVLTPLAERLTTLVPGWLKRFRRVLEPSHPADEGGDPEGARSNIARHYDLSNDLFATFLDETMSYSGARFEGAEAQPGEDLLAAAQRHKVDGVLDLAGVRAGSRVLEIGTGWGQLAIQAAGRGARVHSITLSAEQARLAQERVAAAGLGDRVTVEVRDYRDIRERYDAVVSVEMIEAVGYDYWDAYFAAVRAALVPGGRFGLQAITMPHEVMLDSRHAYTWIHKYIFPGGLIPSVEAIEEAAARAGLRIDGRRRMGDDYARTLREWRSRFRAGAERVGALGFDAQFQRVWEYYLAYSEAGFRAGHLDVWQFGLDAGAGSPAADAGGAR</sequence>
<dbReference type="InterPro" id="IPR029063">
    <property type="entry name" value="SAM-dependent_MTases_sf"/>
</dbReference>
<keyword evidence="3" id="KW-1185">Reference proteome</keyword>
<dbReference type="OrthoDB" id="9782855at2"/>
<dbReference type="Pfam" id="PF02353">
    <property type="entry name" value="CMAS"/>
    <property type="match status" value="1"/>
</dbReference>
<evidence type="ECO:0000313" key="2">
    <source>
        <dbReference type="EMBL" id="TQL50420.1"/>
    </source>
</evidence>
<reference evidence="2 3" key="1">
    <citation type="submission" date="2019-06" db="EMBL/GenBank/DDBJ databases">
        <title>Sequencing the genomes of 1000 actinobacteria strains.</title>
        <authorList>
            <person name="Klenk H.-P."/>
        </authorList>
    </citation>
    <scope>NUCLEOTIDE SEQUENCE [LARGE SCALE GENOMIC DNA]</scope>
    <source>
        <strain evidence="2 3">DSM 12335</strain>
    </source>
</reference>
<dbReference type="Proteomes" id="UP000319516">
    <property type="component" value="Unassembled WGS sequence"/>
</dbReference>
<feature type="compositionally biased region" description="Low complexity" evidence="1">
    <location>
        <begin position="14"/>
        <end position="25"/>
    </location>
</feature>
<name>A0A542YQP5_9MICO</name>
<dbReference type="PANTHER" id="PTHR43667">
    <property type="entry name" value="CYCLOPROPANE-FATTY-ACYL-PHOSPHOLIPID SYNTHASE"/>
    <property type="match status" value="1"/>
</dbReference>
<dbReference type="CDD" id="cd02440">
    <property type="entry name" value="AdoMet_MTases"/>
    <property type="match status" value="1"/>
</dbReference>
<evidence type="ECO:0000313" key="3">
    <source>
        <dbReference type="Proteomes" id="UP000319516"/>
    </source>
</evidence>
<gene>
    <name evidence="2" type="ORF">FB467_1529</name>
</gene>
<dbReference type="InterPro" id="IPR050723">
    <property type="entry name" value="CFA/CMAS"/>
</dbReference>
<dbReference type="RefSeq" id="WP_141784559.1">
    <property type="nucleotide sequence ID" value="NZ_BAAAIK010000002.1"/>
</dbReference>
<feature type="region of interest" description="Disordered" evidence="1">
    <location>
        <begin position="1"/>
        <end position="54"/>
    </location>
</feature>
<dbReference type="Gene3D" id="3.40.50.150">
    <property type="entry name" value="Vaccinia Virus protein VP39"/>
    <property type="match status" value="1"/>
</dbReference>
<comment type="caution">
    <text evidence="2">The sequence shown here is derived from an EMBL/GenBank/DDBJ whole genome shotgun (WGS) entry which is preliminary data.</text>
</comment>